<comment type="caution">
    <text evidence="4">The sequence shown here is derived from an EMBL/GenBank/DDBJ whole genome shotgun (WGS) entry which is preliminary data.</text>
</comment>
<keyword evidence="1" id="KW-0479">Metal-binding</keyword>
<dbReference type="InterPro" id="IPR052349">
    <property type="entry name" value="Metallo-hydrolase_Enzymes"/>
</dbReference>
<dbReference type="SUPFAM" id="SSF51338">
    <property type="entry name" value="Composite domain of metallo-dependent hydrolases"/>
    <property type="match status" value="1"/>
</dbReference>
<evidence type="ECO:0000256" key="1">
    <source>
        <dbReference type="ARBA" id="ARBA00022723"/>
    </source>
</evidence>
<dbReference type="GO" id="GO:0019239">
    <property type="term" value="F:deaminase activity"/>
    <property type="evidence" value="ECO:0007669"/>
    <property type="project" value="UniProtKB-ARBA"/>
</dbReference>
<dbReference type="CDD" id="cd01293">
    <property type="entry name" value="Bact_CD"/>
    <property type="match status" value="1"/>
</dbReference>
<dbReference type="GO" id="GO:0046872">
    <property type="term" value="F:metal ion binding"/>
    <property type="evidence" value="ECO:0007669"/>
    <property type="project" value="UniProtKB-KW"/>
</dbReference>
<dbReference type="Gene3D" id="3.20.20.140">
    <property type="entry name" value="Metal-dependent hydrolases"/>
    <property type="match status" value="1"/>
</dbReference>
<dbReference type="PANTHER" id="PTHR32027:SF9">
    <property type="entry name" value="BLL3847 PROTEIN"/>
    <property type="match status" value="1"/>
</dbReference>
<dbReference type="PANTHER" id="PTHR32027">
    <property type="entry name" value="CYTOSINE DEAMINASE"/>
    <property type="match status" value="1"/>
</dbReference>
<keyword evidence="5" id="KW-1185">Reference proteome</keyword>
<dbReference type="InterPro" id="IPR013108">
    <property type="entry name" value="Amidohydro_3"/>
</dbReference>
<dbReference type="InterPro" id="IPR011059">
    <property type="entry name" value="Metal-dep_hydrolase_composite"/>
</dbReference>
<evidence type="ECO:0000313" key="5">
    <source>
        <dbReference type="Proteomes" id="UP001151088"/>
    </source>
</evidence>
<evidence type="ECO:0000256" key="2">
    <source>
        <dbReference type="ARBA" id="ARBA00022801"/>
    </source>
</evidence>
<dbReference type="RefSeq" id="WP_258732347.1">
    <property type="nucleotide sequence ID" value="NZ_JANTHZ010000002.1"/>
</dbReference>
<evidence type="ECO:0000259" key="3">
    <source>
        <dbReference type="Pfam" id="PF07969"/>
    </source>
</evidence>
<gene>
    <name evidence="4" type="ORF">NVS89_05605</name>
</gene>
<dbReference type="Pfam" id="PF07969">
    <property type="entry name" value="Amidohydro_3"/>
    <property type="match status" value="1"/>
</dbReference>
<organism evidence="4 5">
    <name type="scientific">Ancylobacter mangrovi</name>
    <dbReference type="NCBI Taxonomy" id="2972472"/>
    <lineage>
        <taxon>Bacteria</taxon>
        <taxon>Pseudomonadati</taxon>
        <taxon>Pseudomonadota</taxon>
        <taxon>Alphaproteobacteria</taxon>
        <taxon>Hyphomicrobiales</taxon>
        <taxon>Xanthobacteraceae</taxon>
        <taxon>Ancylobacter</taxon>
    </lineage>
</organism>
<evidence type="ECO:0000313" key="4">
    <source>
        <dbReference type="EMBL" id="MCS0494565.1"/>
    </source>
</evidence>
<dbReference type="FunFam" id="3.20.20.140:FF:000019">
    <property type="entry name" value="Cytosine deaminase"/>
    <property type="match status" value="1"/>
</dbReference>
<dbReference type="Gene3D" id="2.30.40.10">
    <property type="entry name" value="Urease, subunit C, domain 1"/>
    <property type="match status" value="1"/>
</dbReference>
<sequence length="408" mass="44656">MDLIIRNARLPDAPEHLTDIGISAGRIAVIEPNLSAEGEELDVGGRLVAPGFVETHIHLDKSCILDRCQSQKGDLAEAIGEVAKAKAGFTPEDVYQRGKRTLEKCLMQGTTHMRTQLEVDPGIGLRGLEGVLPLIEEYRWAIDIEICVFPQEGLLNNPGTDELMVEALKKGARVVGAAPYTDSDPHGQIDRVFEMAREFDADIDMHLDFGPTAENLDLDYVCAMADRYRWGGRTAIGHVTKLSAASATRFDAAAQRMRDAGVALTVLPSTDLFLMGRDCECNQPRGVTHAHKLVHHGVNCSLSTNNVLNPFTPFGDCSLIRMANLNANICHIGATEDIRECFNMITERSARLINARDYGLAPGKSADFVVLDCQTREAAVAELAPVLFAYKRGRRTMTRPAATLHLPN</sequence>
<protein>
    <submittedName>
        <fullName evidence="4">Amidohydrolase family protein</fullName>
    </submittedName>
</protein>
<name>A0A9X2PEM6_9HYPH</name>
<dbReference type="InterPro" id="IPR032466">
    <property type="entry name" value="Metal_Hydrolase"/>
</dbReference>
<dbReference type="SUPFAM" id="SSF51556">
    <property type="entry name" value="Metallo-dependent hydrolases"/>
    <property type="match status" value="1"/>
</dbReference>
<keyword evidence="2" id="KW-0378">Hydrolase</keyword>
<dbReference type="Proteomes" id="UP001151088">
    <property type="component" value="Unassembled WGS sequence"/>
</dbReference>
<feature type="domain" description="Amidohydrolase 3" evidence="3">
    <location>
        <begin position="153"/>
        <end position="376"/>
    </location>
</feature>
<dbReference type="AlphaFoldDB" id="A0A9X2PEM6"/>
<proteinExistence type="predicted"/>
<accession>A0A9X2PEM6</accession>
<dbReference type="EMBL" id="JANTHZ010000002">
    <property type="protein sequence ID" value="MCS0494565.1"/>
    <property type="molecule type" value="Genomic_DNA"/>
</dbReference>
<dbReference type="GO" id="GO:0016814">
    <property type="term" value="F:hydrolase activity, acting on carbon-nitrogen (but not peptide) bonds, in cyclic amidines"/>
    <property type="evidence" value="ECO:0007669"/>
    <property type="project" value="TreeGrafter"/>
</dbReference>
<reference evidence="4" key="1">
    <citation type="submission" date="2022-08" db="EMBL/GenBank/DDBJ databases">
        <authorList>
            <person name="Li F."/>
        </authorList>
    </citation>
    <scope>NUCLEOTIDE SEQUENCE</scope>
    <source>
        <strain evidence="4">MQZ15Z-1</strain>
    </source>
</reference>